<proteinExistence type="predicted"/>
<dbReference type="GO" id="GO:0038023">
    <property type="term" value="F:signaling receptor activity"/>
    <property type="evidence" value="ECO:0007669"/>
    <property type="project" value="TreeGrafter"/>
</dbReference>
<keyword evidence="3" id="KW-0393">Immunoglobulin domain</keyword>
<dbReference type="AlphaFoldDB" id="A0AAJ7LAZ1"/>
<dbReference type="InterPro" id="IPR003599">
    <property type="entry name" value="Ig_sub"/>
</dbReference>
<feature type="signal peptide" evidence="6">
    <location>
        <begin position="1"/>
        <end position="21"/>
    </location>
</feature>
<dbReference type="InterPro" id="IPR052314">
    <property type="entry name" value="Immune_rcpt_domain"/>
</dbReference>
<feature type="compositionally biased region" description="Basic and acidic residues" evidence="4">
    <location>
        <begin position="238"/>
        <end position="256"/>
    </location>
</feature>
<dbReference type="GeneID" id="108873296"/>
<dbReference type="InterPro" id="IPR036179">
    <property type="entry name" value="Ig-like_dom_sf"/>
</dbReference>
<keyword evidence="5" id="KW-0472">Membrane</keyword>
<feature type="domain" description="Immunoglobulin" evidence="7">
    <location>
        <begin position="28"/>
        <end position="126"/>
    </location>
</feature>
<dbReference type="Proteomes" id="UP000694890">
    <property type="component" value="Linkage group LG6"/>
</dbReference>
<dbReference type="PANTHER" id="PTHR16423">
    <property type="entry name" value="TREM-LIKE TRANSCRIPT PROTEIN"/>
    <property type="match status" value="1"/>
</dbReference>
<dbReference type="Gene3D" id="2.60.40.10">
    <property type="entry name" value="Immunoglobulins"/>
    <property type="match status" value="1"/>
</dbReference>
<dbReference type="SUPFAM" id="SSF48726">
    <property type="entry name" value="Immunoglobulin"/>
    <property type="match status" value="1"/>
</dbReference>
<evidence type="ECO:0000256" key="6">
    <source>
        <dbReference type="SAM" id="SignalP"/>
    </source>
</evidence>
<feature type="region of interest" description="Disordered" evidence="4">
    <location>
        <begin position="238"/>
        <end position="262"/>
    </location>
</feature>
<dbReference type="InterPro" id="IPR013783">
    <property type="entry name" value="Ig-like_fold"/>
</dbReference>
<dbReference type="SMART" id="SM00409">
    <property type="entry name" value="IG"/>
    <property type="match status" value="1"/>
</dbReference>
<evidence type="ECO:0000313" key="9">
    <source>
        <dbReference type="RefSeq" id="XP_018516995.1"/>
    </source>
</evidence>
<keyword evidence="2" id="KW-1015">Disulfide bond</keyword>
<reference evidence="9" key="1">
    <citation type="submission" date="2025-08" db="UniProtKB">
        <authorList>
            <consortium name="RefSeq"/>
        </authorList>
    </citation>
    <scope>IDENTIFICATION</scope>
    <source>
        <tissue evidence="9">Brain</tissue>
    </source>
</reference>
<feature type="region of interest" description="Disordered" evidence="4">
    <location>
        <begin position="327"/>
        <end position="367"/>
    </location>
</feature>
<keyword evidence="5" id="KW-1133">Transmembrane helix</keyword>
<evidence type="ECO:0000256" key="2">
    <source>
        <dbReference type="ARBA" id="ARBA00023157"/>
    </source>
</evidence>
<organism evidence="8 9">
    <name type="scientific">Lates calcarifer</name>
    <name type="common">Barramundi</name>
    <name type="synonym">Holocentrus calcarifer</name>
    <dbReference type="NCBI Taxonomy" id="8187"/>
    <lineage>
        <taxon>Eukaryota</taxon>
        <taxon>Metazoa</taxon>
        <taxon>Chordata</taxon>
        <taxon>Craniata</taxon>
        <taxon>Vertebrata</taxon>
        <taxon>Euteleostomi</taxon>
        <taxon>Actinopterygii</taxon>
        <taxon>Neopterygii</taxon>
        <taxon>Teleostei</taxon>
        <taxon>Neoteleostei</taxon>
        <taxon>Acanthomorphata</taxon>
        <taxon>Carangaria</taxon>
        <taxon>Carangaria incertae sedis</taxon>
        <taxon>Centropomidae</taxon>
        <taxon>Lates</taxon>
    </lineage>
</organism>
<dbReference type="PANTHER" id="PTHR16423:SF6">
    <property type="entry name" value="TRIGGERING RECEPTOR EXPRESSED ON MYELOID CELLS 2-RELATED"/>
    <property type="match status" value="1"/>
</dbReference>
<dbReference type="KEGG" id="lcf:108873296"/>
<feature type="compositionally biased region" description="Polar residues" evidence="4">
    <location>
        <begin position="173"/>
        <end position="184"/>
    </location>
</feature>
<feature type="compositionally biased region" description="Polar residues" evidence="4">
    <location>
        <begin position="357"/>
        <end position="367"/>
    </location>
</feature>
<protein>
    <submittedName>
        <fullName evidence="9">Uncharacterized protein LOC108873296</fullName>
    </submittedName>
</protein>
<name>A0AAJ7LAZ1_LATCA</name>
<keyword evidence="5" id="KW-0812">Transmembrane</keyword>
<evidence type="ECO:0000256" key="5">
    <source>
        <dbReference type="SAM" id="Phobius"/>
    </source>
</evidence>
<dbReference type="Pfam" id="PF07686">
    <property type="entry name" value="V-set"/>
    <property type="match status" value="1"/>
</dbReference>
<feature type="region of interest" description="Disordered" evidence="4">
    <location>
        <begin position="143"/>
        <end position="193"/>
    </location>
</feature>
<feature type="transmembrane region" description="Helical" evidence="5">
    <location>
        <begin position="198"/>
        <end position="220"/>
    </location>
</feature>
<evidence type="ECO:0000256" key="1">
    <source>
        <dbReference type="ARBA" id="ARBA00022729"/>
    </source>
</evidence>
<evidence type="ECO:0000256" key="3">
    <source>
        <dbReference type="ARBA" id="ARBA00023319"/>
    </source>
</evidence>
<gene>
    <name evidence="9" type="primary">LOC108873296</name>
</gene>
<sequence>MKVSNTLISFFFLTAFHGGNSGLLFTSNRILTGTEGGNITVTCSFTFPGSTKFFCRQECKENILVETTQDKATNGRYSIEYSKPFISAVLNVSITQLTKSDSGRYRCGLKRNIIVDSHEEFEISVTDAPTSLKPSWSPRLFSASVPSDSTPTTTQSLSSRSGSSTPSSPFPEKTSQSKQQQTEPTTTATTSSAHSGKLLYVGVTLLVKIVVLSLAVLTFCRRKARKLQKLPVETEHTYPTEASRTYEDIREEDRPSRPPPVEISSAYTCVKYTKPDKAEVSDDYSFVTDPNCTTAASPQHKAEDDSDELTYSKMVFPNSTAALLKGTRTGNTSEVLCSVPQVGGSSDPRRAEHDSASLYSTVTLPQQ</sequence>
<feature type="chain" id="PRO_5042490344" evidence="6">
    <location>
        <begin position="22"/>
        <end position="367"/>
    </location>
</feature>
<dbReference type="GO" id="GO:0009986">
    <property type="term" value="C:cell surface"/>
    <property type="evidence" value="ECO:0007669"/>
    <property type="project" value="TreeGrafter"/>
</dbReference>
<evidence type="ECO:0000313" key="8">
    <source>
        <dbReference type="Proteomes" id="UP000694890"/>
    </source>
</evidence>
<feature type="compositionally biased region" description="Low complexity" evidence="4">
    <location>
        <begin position="152"/>
        <end position="167"/>
    </location>
</feature>
<evidence type="ECO:0000256" key="4">
    <source>
        <dbReference type="SAM" id="MobiDB-lite"/>
    </source>
</evidence>
<evidence type="ECO:0000259" key="7">
    <source>
        <dbReference type="SMART" id="SM00409"/>
    </source>
</evidence>
<keyword evidence="1 6" id="KW-0732">Signal</keyword>
<dbReference type="RefSeq" id="XP_018516995.1">
    <property type="nucleotide sequence ID" value="XM_018661479.2"/>
</dbReference>
<accession>A0AAJ7LAZ1</accession>
<dbReference type="InterPro" id="IPR013106">
    <property type="entry name" value="Ig_V-set"/>
</dbReference>